<reference evidence="1 2" key="1">
    <citation type="submission" date="2019-03" db="EMBL/GenBank/DDBJ databases">
        <title>Genomic Encyclopedia of Type Strains, Phase IV (KMG-IV): sequencing the most valuable type-strain genomes for metagenomic binning, comparative biology and taxonomic classification.</title>
        <authorList>
            <person name="Goeker M."/>
        </authorList>
    </citation>
    <scope>NUCLEOTIDE SEQUENCE [LARGE SCALE GENOMIC DNA]</scope>
    <source>
        <strain evidence="1 2">DSM 15969</strain>
    </source>
</reference>
<dbReference type="AlphaFoldDB" id="A0A4R1QB87"/>
<evidence type="ECO:0000313" key="1">
    <source>
        <dbReference type="EMBL" id="TCL39452.1"/>
    </source>
</evidence>
<dbReference type="Proteomes" id="UP000295063">
    <property type="component" value="Unassembled WGS sequence"/>
</dbReference>
<dbReference type="EMBL" id="SLUI01000002">
    <property type="protein sequence ID" value="TCL39452.1"/>
    <property type="molecule type" value="Genomic_DNA"/>
</dbReference>
<accession>A0A4R1QB87</accession>
<organism evidence="1 2">
    <name type="scientific">Anaerospora hongkongensis</name>
    <dbReference type="NCBI Taxonomy" id="244830"/>
    <lineage>
        <taxon>Bacteria</taxon>
        <taxon>Bacillati</taxon>
        <taxon>Bacillota</taxon>
        <taxon>Negativicutes</taxon>
        <taxon>Selenomonadales</taxon>
        <taxon>Sporomusaceae</taxon>
        <taxon>Anaerospora</taxon>
    </lineage>
</organism>
<dbReference type="OrthoDB" id="9807021at2"/>
<comment type="caution">
    <text evidence="1">The sequence shown here is derived from an EMBL/GenBank/DDBJ whole genome shotgun (WGS) entry which is preliminary data.</text>
</comment>
<proteinExistence type="predicted"/>
<dbReference type="RefSeq" id="WP_132075998.1">
    <property type="nucleotide sequence ID" value="NZ_SLUI01000002.1"/>
</dbReference>
<protein>
    <submittedName>
        <fullName evidence="1">Uncharacterized protein</fullName>
    </submittedName>
</protein>
<gene>
    <name evidence="1" type="ORF">EV210_102368</name>
</gene>
<keyword evidence="2" id="KW-1185">Reference proteome</keyword>
<sequence>MTVNDDTALENDVLQAFNALSSYIPHFFEEEVSLGITDRFRYLRFIPSPGLQPNIQEGDPIPPGDAIYEALRLGRPVTKIISEDVYGIRFKAVGIPVKDKYGQVIGGIGIGRII</sequence>
<name>A0A4R1QB87_9FIRM</name>
<evidence type="ECO:0000313" key="2">
    <source>
        <dbReference type="Proteomes" id="UP000295063"/>
    </source>
</evidence>